<evidence type="ECO:0000313" key="2">
    <source>
        <dbReference type="EMBL" id="MBP2329288.1"/>
    </source>
</evidence>
<proteinExistence type="predicted"/>
<keyword evidence="1" id="KW-0812">Transmembrane</keyword>
<comment type="caution">
    <text evidence="2">The sequence shown here is derived from an EMBL/GenBank/DDBJ whole genome shotgun (WGS) entry which is preliminary data.</text>
</comment>
<keyword evidence="3" id="KW-1185">Reference proteome</keyword>
<sequence length="38" mass="4214">MARRPNSWSSRLEACYIVLCIAALPTLLILAILPSLIM</sequence>
<organism evidence="2 3">
    <name type="scientific">Kibdelosporangium banguiense</name>
    <dbReference type="NCBI Taxonomy" id="1365924"/>
    <lineage>
        <taxon>Bacteria</taxon>
        <taxon>Bacillati</taxon>
        <taxon>Actinomycetota</taxon>
        <taxon>Actinomycetes</taxon>
        <taxon>Pseudonocardiales</taxon>
        <taxon>Pseudonocardiaceae</taxon>
        <taxon>Kibdelosporangium</taxon>
    </lineage>
</organism>
<evidence type="ECO:0000256" key="1">
    <source>
        <dbReference type="SAM" id="Phobius"/>
    </source>
</evidence>
<dbReference type="Proteomes" id="UP001519332">
    <property type="component" value="Unassembled WGS sequence"/>
</dbReference>
<name>A0ABS4TZ66_9PSEU</name>
<keyword evidence="1" id="KW-1133">Transmembrane helix</keyword>
<reference evidence="2 3" key="1">
    <citation type="submission" date="2021-03" db="EMBL/GenBank/DDBJ databases">
        <title>Sequencing the genomes of 1000 actinobacteria strains.</title>
        <authorList>
            <person name="Klenk H.-P."/>
        </authorList>
    </citation>
    <scope>NUCLEOTIDE SEQUENCE [LARGE SCALE GENOMIC DNA]</scope>
    <source>
        <strain evidence="2 3">DSM 46670</strain>
    </source>
</reference>
<gene>
    <name evidence="2" type="ORF">JOF56_009673</name>
</gene>
<accession>A0ABS4TZ66</accession>
<evidence type="ECO:0000313" key="3">
    <source>
        <dbReference type="Proteomes" id="UP001519332"/>
    </source>
</evidence>
<protein>
    <submittedName>
        <fullName evidence="2">Uncharacterized protein</fullName>
    </submittedName>
</protein>
<feature type="transmembrane region" description="Helical" evidence="1">
    <location>
        <begin position="12"/>
        <end position="37"/>
    </location>
</feature>
<dbReference type="EMBL" id="JAGINW010000001">
    <property type="protein sequence ID" value="MBP2329288.1"/>
    <property type="molecule type" value="Genomic_DNA"/>
</dbReference>
<keyword evidence="1" id="KW-0472">Membrane</keyword>